<keyword evidence="1" id="KW-0472">Membrane</keyword>
<feature type="transmembrane region" description="Helical" evidence="1">
    <location>
        <begin position="304"/>
        <end position="323"/>
    </location>
</feature>
<feature type="transmembrane region" description="Helical" evidence="1">
    <location>
        <begin position="221"/>
        <end position="252"/>
    </location>
</feature>
<reference evidence="2 3" key="1">
    <citation type="journal article" date="2015" name="Nature">
        <title>rRNA introns, odd ribosomes, and small enigmatic genomes across a large radiation of phyla.</title>
        <authorList>
            <person name="Brown C.T."/>
            <person name="Hug L.A."/>
            <person name="Thomas B.C."/>
            <person name="Sharon I."/>
            <person name="Castelle C.J."/>
            <person name="Singh A."/>
            <person name="Wilkins M.J."/>
            <person name="Williams K.H."/>
            <person name="Banfield J.F."/>
        </authorList>
    </citation>
    <scope>NUCLEOTIDE SEQUENCE [LARGE SCALE GENOMIC DNA]</scope>
</reference>
<dbReference type="STRING" id="1618589.UX25_C0023G0004"/>
<sequence length="551" mass="63469">MNKKKAIQLVFFIFLLGFAWALMWKTFRVNQAGNLEIATKVWSDFAATIPLIRSFSLGDNFPPQYPLFAGPPIRYHFLFFWAVASLEKIGIRLDWALNSLSTLGFFGLLLAIYLFSREVFRKRAVSVLACIFFLFNGSLSFLEFFKKHPLSFNFLREIAQNTTFPAFAPYDGSHLVSAFWSLNIYTNQRHLALAYASFLALMLFIWRAAKKPGWLNFNKSLLLGIAVGLFPFIHLSVFIMMGIALFILFILFPDLRKKLLIIASVSIVLALPQIIYLGKVNSQANFFHPGYLIEGLTFFSFFKYWFFNLGLVSILAPFGFLLAKREQRKIFLPFLAFFVIGNLFQFSPEMAGNHKFFNLFIITANILAAYFIYRLWQHKTLGKAAAIFYVLVMTFSGIIDLFPIANDVYVEIKDGKNNDVAQFIIENTPKESVFLNGSYIYDPASLAGRKVFLGWSYFSWSAGYQTNARFELMKDILQLSQLEEVCPLLNQEKIDYLEIQNPTSIEGVKINYRFFEENFKQIYFSRISDISIYDVAPTCGRFLGHLQEENQ</sequence>
<feature type="transmembrane region" description="Helical" evidence="1">
    <location>
        <begin position="191"/>
        <end position="209"/>
    </location>
</feature>
<feature type="transmembrane region" description="Helical" evidence="1">
    <location>
        <begin position="330"/>
        <end position="348"/>
    </location>
</feature>
<feature type="transmembrane region" description="Helical" evidence="1">
    <location>
        <begin position="354"/>
        <end position="373"/>
    </location>
</feature>
<keyword evidence="1" id="KW-1133">Transmembrane helix</keyword>
<evidence type="ECO:0000313" key="2">
    <source>
        <dbReference type="EMBL" id="KKU16849.1"/>
    </source>
</evidence>
<evidence type="ECO:0000256" key="1">
    <source>
        <dbReference type="SAM" id="Phobius"/>
    </source>
</evidence>
<proteinExistence type="predicted"/>
<feature type="transmembrane region" description="Helical" evidence="1">
    <location>
        <begin position="126"/>
        <end position="145"/>
    </location>
</feature>
<feature type="transmembrane region" description="Helical" evidence="1">
    <location>
        <begin position="95"/>
        <end position="114"/>
    </location>
</feature>
<evidence type="ECO:0008006" key="4">
    <source>
        <dbReference type="Google" id="ProtNLM"/>
    </source>
</evidence>
<organism evidence="2 3">
    <name type="scientific">Candidatus Woesebacteria bacterium GW2011_GWC2_45_9</name>
    <dbReference type="NCBI Taxonomy" id="1618589"/>
    <lineage>
        <taxon>Bacteria</taxon>
        <taxon>Candidatus Woeseibacteriota</taxon>
    </lineage>
</organism>
<feature type="transmembrane region" description="Helical" evidence="1">
    <location>
        <begin position="385"/>
        <end position="405"/>
    </location>
</feature>
<comment type="caution">
    <text evidence="2">The sequence shown here is derived from an EMBL/GenBank/DDBJ whole genome shotgun (WGS) entry which is preliminary data.</text>
</comment>
<dbReference type="AlphaFoldDB" id="A0A0G1N8F3"/>
<dbReference type="EMBL" id="LCLM01000023">
    <property type="protein sequence ID" value="KKU16849.1"/>
    <property type="molecule type" value="Genomic_DNA"/>
</dbReference>
<evidence type="ECO:0000313" key="3">
    <source>
        <dbReference type="Proteomes" id="UP000034922"/>
    </source>
</evidence>
<gene>
    <name evidence="2" type="ORF">UX25_C0023G0004</name>
</gene>
<keyword evidence="1" id="KW-0812">Transmembrane</keyword>
<accession>A0A0G1N8F3</accession>
<dbReference type="Proteomes" id="UP000034922">
    <property type="component" value="Unassembled WGS sequence"/>
</dbReference>
<feature type="transmembrane region" description="Helical" evidence="1">
    <location>
        <begin position="259"/>
        <end position="278"/>
    </location>
</feature>
<protein>
    <recommendedName>
        <fullName evidence="4">Glycosyltransferase RgtA/B/C/D-like domain-containing protein</fullName>
    </recommendedName>
</protein>
<name>A0A0G1N8F3_9BACT</name>